<keyword evidence="1" id="KW-0399">Innate immunity</keyword>
<dbReference type="InterPro" id="IPR003877">
    <property type="entry name" value="SPRY_dom"/>
</dbReference>
<gene>
    <name evidence="12" type="primary">LOC117560652</name>
</gene>
<evidence type="ECO:0000256" key="7">
    <source>
        <dbReference type="SAM" id="Coils"/>
    </source>
</evidence>
<accession>A0A6P8VRM7</accession>
<evidence type="ECO:0000256" key="4">
    <source>
        <dbReference type="ARBA" id="ARBA00022833"/>
    </source>
</evidence>
<evidence type="ECO:0000256" key="2">
    <source>
        <dbReference type="ARBA" id="ARBA00022723"/>
    </source>
</evidence>
<dbReference type="AlphaFoldDB" id="A0A6P8VRM7"/>
<dbReference type="GO" id="GO:0005737">
    <property type="term" value="C:cytoplasm"/>
    <property type="evidence" value="ECO:0007669"/>
    <property type="project" value="UniProtKB-ARBA"/>
</dbReference>
<dbReference type="PROSITE" id="PS50119">
    <property type="entry name" value="ZF_BBOX"/>
    <property type="match status" value="1"/>
</dbReference>
<name>A0A6P8VRM7_GYMAC</name>
<dbReference type="InParanoid" id="A0A6P8VRM7"/>
<dbReference type="InterPro" id="IPR013083">
    <property type="entry name" value="Znf_RING/FYVE/PHD"/>
</dbReference>
<feature type="domain" description="RING-type" evidence="8">
    <location>
        <begin position="12"/>
        <end position="55"/>
    </location>
</feature>
<evidence type="ECO:0000256" key="6">
    <source>
        <dbReference type="PROSITE-ProRule" id="PRU00024"/>
    </source>
</evidence>
<dbReference type="SUPFAM" id="SSF57850">
    <property type="entry name" value="RING/U-box"/>
    <property type="match status" value="1"/>
</dbReference>
<dbReference type="GO" id="GO:0045087">
    <property type="term" value="P:innate immune response"/>
    <property type="evidence" value="ECO:0007669"/>
    <property type="project" value="UniProtKB-KW"/>
</dbReference>
<dbReference type="Pfam" id="PF13765">
    <property type="entry name" value="PRY"/>
    <property type="match status" value="1"/>
</dbReference>
<dbReference type="InterPro" id="IPR006574">
    <property type="entry name" value="PRY"/>
</dbReference>
<keyword evidence="4" id="KW-0862">Zinc</keyword>
<evidence type="ECO:0000259" key="8">
    <source>
        <dbReference type="PROSITE" id="PS50089"/>
    </source>
</evidence>
<evidence type="ECO:0000259" key="9">
    <source>
        <dbReference type="PROSITE" id="PS50119"/>
    </source>
</evidence>
<feature type="coiled-coil region" evidence="7">
    <location>
        <begin position="255"/>
        <end position="292"/>
    </location>
</feature>
<dbReference type="GO" id="GO:0008270">
    <property type="term" value="F:zinc ion binding"/>
    <property type="evidence" value="ECO:0007669"/>
    <property type="project" value="UniProtKB-KW"/>
</dbReference>
<dbReference type="OrthoDB" id="6270329at2759"/>
<dbReference type="GeneID" id="117560652"/>
<dbReference type="InterPro" id="IPR013320">
    <property type="entry name" value="ConA-like_dom_sf"/>
</dbReference>
<sequence length="547" mass="62234">MALQLDQEKLCCPVCLDLLKDPGTLPCGHSFCMSCIESHWDGEDPKTIYSCPQCKQTFTPRPVLGISTMFADLLEALKKTVPVDYFYAAPGDVACDFCTGRKLKALKSCLVCRVAYCELHLQPHYESPAFKTHQLIKPSENLQEKFCSRHDEVMKIFCRTDQQTICILCSMDDHKDHDTVSAAVERKEKRSEIGMSLQKIKQRIDDREKDVKALQQEMLEINASADEAVKNSEMILQQLVSLIEKKGSAVKDEIRSQQKIEVSRVKELQEKMEEEIAQLRRKDAELEHLSHTDDHILFLHKYPLLSNLSESDSPRFKIQSLKHFEDVEVAVTEARDKLRDILNEEGLKISLKVSEVDVLLPQPEPKTRDEFLKYSRQITLDPNTVNTGLSLSEGNRKATVVREKQSYLSHRDRFSDCLQVLSRESLTGRCYWEVQRGSGGVSVSVSYKDISRTGSESGFGDNDKSWALGCFDISYNFRHNNIRTVLSGPQSSTIGVYLDHKAGELSFYSVSDTMTLLHRVQKTFTQPLQAGLWVYWVGDTAELCELK</sequence>
<feature type="coiled-coil region" evidence="7">
    <location>
        <begin position="197"/>
        <end position="231"/>
    </location>
</feature>
<dbReference type="SMART" id="SM00336">
    <property type="entry name" value="BBOX"/>
    <property type="match status" value="1"/>
</dbReference>
<dbReference type="PRINTS" id="PR01407">
    <property type="entry name" value="BUTYPHLNCDUF"/>
</dbReference>
<evidence type="ECO:0000256" key="1">
    <source>
        <dbReference type="ARBA" id="ARBA00022588"/>
    </source>
</evidence>
<organism evidence="11 12">
    <name type="scientific">Gymnodraco acuticeps</name>
    <name type="common">Antarctic dragonfish</name>
    <dbReference type="NCBI Taxonomy" id="8218"/>
    <lineage>
        <taxon>Eukaryota</taxon>
        <taxon>Metazoa</taxon>
        <taxon>Chordata</taxon>
        <taxon>Craniata</taxon>
        <taxon>Vertebrata</taxon>
        <taxon>Euteleostomi</taxon>
        <taxon>Actinopterygii</taxon>
        <taxon>Neopterygii</taxon>
        <taxon>Teleostei</taxon>
        <taxon>Neoteleostei</taxon>
        <taxon>Acanthomorphata</taxon>
        <taxon>Eupercaria</taxon>
        <taxon>Perciformes</taxon>
        <taxon>Notothenioidei</taxon>
        <taxon>Bathydraconidae</taxon>
        <taxon>Gymnodraco</taxon>
    </lineage>
</organism>
<feature type="domain" description="B30.2/SPRY" evidence="10">
    <location>
        <begin position="358"/>
        <end position="547"/>
    </location>
</feature>
<feature type="domain" description="B box-type" evidence="9">
    <location>
        <begin position="142"/>
        <end position="182"/>
    </location>
</feature>
<dbReference type="SUPFAM" id="SSF57845">
    <property type="entry name" value="B-box zinc-binding domain"/>
    <property type="match status" value="1"/>
</dbReference>
<dbReference type="SUPFAM" id="SSF49899">
    <property type="entry name" value="Concanavalin A-like lectins/glucanases"/>
    <property type="match status" value="1"/>
</dbReference>
<dbReference type="Gene3D" id="3.30.160.60">
    <property type="entry name" value="Classic Zinc Finger"/>
    <property type="match status" value="1"/>
</dbReference>
<dbReference type="InterPro" id="IPR001870">
    <property type="entry name" value="B30.2/SPRY"/>
</dbReference>
<dbReference type="InterPro" id="IPR017907">
    <property type="entry name" value="Znf_RING_CS"/>
</dbReference>
<keyword evidence="3 6" id="KW-0863">Zinc-finger</keyword>
<evidence type="ECO:0000259" key="10">
    <source>
        <dbReference type="PROSITE" id="PS50188"/>
    </source>
</evidence>
<protein>
    <submittedName>
        <fullName evidence="12">E3 ubiquitin/ISG15 ligase TRIM25-like</fullName>
    </submittedName>
</protein>
<dbReference type="CDD" id="cd19842">
    <property type="entry name" value="Bbox1_TRIM25-like_C-IV"/>
    <property type="match status" value="1"/>
</dbReference>
<dbReference type="InterPro" id="IPR003879">
    <property type="entry name" value="Butyrophylin_SPRY"/>
</dbReference>
<dbReference type="CDD" id="cd19769">
    <property type="entry name" value="Bbox2_TRIM16-like"/>
    <property type="match status" value="1"/>
</dbReference>
<dbReference type="Pfam" id="PF00643">
    <property type="entry name" value="zf-B_box"/>
    <property type="match status" value="1"/>
</dbReference>
<dbReference type="Gene3D" id="3.30.40.10">
    <property type="entry name" value="Zinc/RING finger domain, C3HC4 (zinc finger)"/>
    <property type="match status" value="1"/>
</dbReference>
<dbReference type="Gene3D" id="2.60.120.920">
    <property type="match status" value="1"/>
</dbReference>
<dbReference type="PANTHER" id="PTHR25465:SF5">
    <property type="entry name" value="E3 UBIQUITIN_ISG15 LIGASE TRIM25-RELATED"/>
    <property type="match status" value="1"/>
</dbReference>
<dbReference type="InterPro" id="IPR051051">
    <property type="entry name" value="E3_ubiq-ligase_TRIM/RNF"/>
</dbReference>
<dbReference type="KEGG" id="gacu:117560652"/>
<evidence type="ECO:0000313" key="11">
    <source>
        <dbReference type="Proteomes" id="UP000515161"/>
    </source>
</evidence>
<dbReference type="PROSITE" id="PS00518">
    <property type="entry name" value="ZF_RING_1"/>
    <property type="match status" value="1"/>
</dbReference>
<dbReference type="Pfam" id="PF25600">
    <property type="entry name" value="TRIM_CC"/>
    <property type="match status" value="1"/>
</dbReference>
<keyword evidence="11" id="KW-1185">Reference proteome</keyword>
<dbReference type="PROSITE" id="PS50089">
    <property type="entry name" value="ZF_RING_2"/>
    <property type="match status" value="1"/>
</dbReference>
<dbReference type="SMART" id="SM00449">
    <property type="entry name" value="SPRY"/>
    <property type="match status" value="1"/>
</dbReference>
<dbReference type="Gene3D" id="4.10.830.40">
    <property type="match status" value="1"/>
</dbReference>
<dbReference type="InterPro" id="IPR058030">
    <property type="entry name" value="TRIM8/14/16/25/29/45/65_CC"/>
</dbReference>
<evidence type="ECO:0000256" key="5">
    <source>
        <dbReference type="ARBA" id="ARBA00022859"/>
    </source>
</evidence>
<dbReference type="SMART" id="SM00184">
    <property type="entry name" value="RING"/>
    <property type="match status" value="1"/>
</dbReference>
<dbReference type="Pfam" id="PF00622">
    <property type="entry name" value="SPRY"/>
    <property type="match status" value="1"/>
</dbReference>
<dbReference type="PANTHER" id="PTHR25465">
    <property type="entry name" value="B-BOX DOMAIN CONTAINING"/>
    <property type="match status" value="1"/>
</dbReference>
<evidence type="ECO:0000313" key="12">
    <source>
        <dbReference type="RefSeq" id="XP_034093479.1"/>
    </source>
</evidence>
<dbReference type="InterPro" id="IPR043136">
    <property type="entry name" value="B30.2/SPRY_sf"/>
</dbReference>
<dbReference type="Pfam" id="PF15227">
    <property type="entry name" value="zf-C3HC4_4"/>
    <property type="match status" value="1"/>
</dbReference>
<keyword evidence="2" id="KW-0479">Metal-binding</keyword>
<keyword evidence="7" id="KW-0175">Coiled coil</keyword>
<evidence type="ECO:0000256" key="3">
    <source>
        <dbReference type="ARBA" id="ARBA00022771"/>
    </source>
</evidence>
<dbReference type="SMART" id="SM00589">
    <property type="entry name" value="PRY"/>
    <property type="match status" value="1"/>
</dbReference>
<keyword evidence="5" id="KW-0391">Immunity</keyword>
<proteinExistence type="predicted"/>
<dbReference type="InterPro" id="IPR001841">
    <property type="entry name" value="Znf_RING"/>
</dbReference>
<dbReference type="CDD" id="cd16040">
    <property type="entry name" value="SPRY_PRY_SNTX"/>
    <property type="match status" value="1"/>
</dbReference>
<dbReference type="Proteomes" id="UP000515161">
    <property type="component" value="Unplaced"/>
</dbReference>
<dbReference type="InterPro" id="IPR000315">
    <property type="entry name" value="Znf_B-box"/>
</dbReference>
<dbReference type="PROSITE" id="PS50188">
    <property type="entry name" value="B302_SPRY"/>
    <property type="match status" value="1"/>
</dbReference>
<dbReference type="RefSeq" id="XP_034093479.1">
    <property type="nucleotide sequence ID" value="XM_034237588.1"/>
</dbReference>
<reference evidence="12" key="1">
    <citation type="submission" date="2025-08" db="UniProtKB">
        <authorList>
            <consortium name="RefSeq"/>
        </authorList>
    </citation>
    <scope>IDENTIFICATION</scope>
</reference>